<evidence type="ECO:0000313" key="8">
    <source>
        <dbReference type="EMBL" id="MBA8683210.1"/>
    </source>
</evidence>
<dbReference type="InterPro" id="IPR051401">
    <property type="entry name" value="GtrA_CellWall_Glycosyl"/>
</dbReference>
<organism evidence="8 9">
    <name type="scientific">Stenotrophomonas tumulicola</name>
    <dbReference type="NCBI Taxonomy" id="1685415"/>
    <lineage>
        <taxon>Bacteria</taxon>
        <taxon>Pseudomonadati</taxon>
        <taxon>Pseudomonadota</taxon>
        <taxon>Gammaproteobacteria</taxon>
        <taxon>Lysobacterales</taxon>
        <taxon>Lysobacteraceae</taxon>
        <taxon>Stenotrophomonas</taxon>
    </lineage>
</organism>
<feature type="transmembrane region" description="Helical" evidence="6">
    <location>
        <begin position="33"/>
        <end position="51"/>
    </location>
</feature>
<feature type="transmembrane region" description="Helical" evidence="6">
    <location>
        <begin position="7"/>
        <end position="27"/>
    </location>
</feature>
<keyword evidence="5 6" id="KW-0472">Membrane</keyword>
<sequence>MISPQFVRFLVAGGIAAAANFGSRILLSQVMPYAAAIIMAYCIGMVTAFLLNRRFVFEASSNPLHHQAAWFVAINLLAVLQTLAISLALARWAFPAVGMTFHPETVAHAVGVAVPVFTSYVGHKALTFREKHP</sequence>
<comment type="caution">
    <text evidence="8">The sequence shown here is derived from an EMBL/GenBank/DDBJ whole genome shotgun (WGS) entry which is preliminary data.</text>
</comment>
<comment type="similarity">
    <text evidence="2">Belongs to the GtrA family.</text>
</comment>
<dbReference type="PANTHER" id="PTHR38459:SF1">
    <property type="entry name" value="PROPHAGE BACTOPRENOL-LINKED GLUCOSE TRANSLOCASE HOMOLOG"/>
    <property type="match status" value="1"/>
</dbReference>
<evidence type="ECO:0000256" key="2">
    <source>
        <dbReference type="ARBA" id="ARBA00009399"/>
    </source>
</evidence>
<evidence type="ECO:0000259" key="7">
    <source>
        <dbReference type="Pfam" id="PF04138"/>
    </source>
</evidence>
<feature type="domain" description="GtrA/DPMS transmembrane" evidence="7">
    <location>
        <begin position="8"/>
        <end position="128"/>
    </location>
</feature>
<evidence type="ECO:0000256" key="3">
    <source>
        <dbReference type="ARBA" id="ARBA00022692"/>
    </source>
</evidence>
<dbReference type="PANTHER" id="PTHR38459">
    <property type="entry name" value="PROPHAGE BACTOPRENOL-LINKED GLUCOSE TRANSLOCASE HOMOLOG"/>
    <property type="match status" value="1"/>
</dbReference>
<dbReference type="GO" id="GO:0005886">
    <property type="term" value="C:plasma membrane"/>
    <property type="evidence" value="ECO:0007669"/>
    <property type="project" value="TreeGrafter"/>
</dbReference>
<evidence type="ECO:0000256" key="4">
    <source>
        <dbReference type="ARBA" id="ARBA00022989"/>
    </source>
</evidence>
<dbReference type="AlphaFoldDB" id="A0A7W3IIK9"/>
<dbReference type="RefSeq" id="WP_182340430.1">
    <property type="nucleotide sequence ID" value="NZ_JACGXS010000009.1"/>
</dbReference>
<gene>
    <name evidence="8" type="ORF">H4O11_15525</name>
</gene>
<evidence type="ECO:0000256" key="6">
    <source>
        <dbReference type="SAM" id="Phobius"/>
    </source>
</evidence>
<comment type="subcellular location">
    <subcellularLocation>
        <location evidence="1">Membrane</location>
        <topology evidence="1">Multi-pass membrane protein</topology>
    </subcellularLocation>
</comment>
<feature type="transmembrane region" description="Helical" evidence="6">
    <location>
        <begin position="106"/>
        <end position="123"/>
    </location>
</feature>
<proteinExistence type="inferred from homology"/>
<keyword evidence="4 6" id="KW-1133">Transmembrane helix</keyword>
<keyword evidence="9" id="KW-1185">Reference proteome</keyword>
<dbReference type="EMBL" id="JACGXS010000009">
    <property type="protein sequence ID" value="MBA8683210.1"/>
    <property type="molecule type" value="Genomic_DNA"/>
</dbReference>
<keyword evidence="3 6" id="KW-0812">Transmembrane</keyword>
<reference evidence="8 9" key="1">
    <citation type="submission" date="2020-08" db="EMBL/GenBank/DDBJ databases">
        <title>Stenotrophomonas tumulicola JCM 30961.</title>
        <authorList>
            <person name="Deng Y."/>
        </authorList>
    </citation>
    <scope>NUCLEOTIDE SEQUENCE [LARGE SCALE GENOMIC DNA]</scope>
    <source>
        <strain evidence="8 9">JCM 30961</strain>
    </source>
</reference>
<dbReference type="Pfam" id="PF04138">
    <property type="entry name" value="GtrA_DPMS_TM"/>
    <property type="match status" value="1"/>
</dbReference>
<evidence type="ECO:0000313" key="9">
    <source>
        <dbReference type="Proteomes" id="UP000547058"/>
    </source>
</evidence>
<accession>A0A7W3IIK9</accession>
<protein>
    <submittedName>
        <fullName evidence="8">GtrA family protein</fullName>
    </submittedName>
</protein>
<name>A0A7W3IIK9_9GAMM</name>
<evidence type="ECO:0000256" key="5">
    <source>
        <dbReference type="ARBA" id="ARBA00023136"/>
    </source>
</evidence>
<dbReference type="Proteomes" id="UP000547058">
    <property type="component" value="Unassembled WGS sequence"/>
</dbReference>
<feature type="transmembrane region" description="Helical" evidence="6">
    <location>
        <begin position="72"/>
        <end position="94"/>
    </location>
</feature>
<dbReference type="InterPro" id="IPR007267">
    <property type="entry name" value="GtrA_DPMS_TM"/>
</dbReference>
<dbReference type="GO" id="GO:0000271">
    <property type="term" value="P:polysaccharide biosynthetic process"/>
    <property type="evidence" value="ECO:0007669"/>
    <property type="project" value="InterPro"/>
</dbReference>
<evidence type="ECO:0000256" key="1">
    <source>
        <dbReference type="ARBA" id="ARBA00004141"/>
    </source>
</evidence>